<feature type="domain" description="F-box" evidence="1">
    <location>
        <begin position="16"/>
        <end position="69"/>
    </location>
</feature>
<dbReference type="Proteomes" id="UP001415857">
    <property type="component" value="Unassembled WGS sequence"/>
</dbReference>
<dbReference type="SMART" id="SM00256">
    <property type="entry name" value="FBOX"/>
    <property type="match status" value="1"/>
</dbReference>
<dbReference type="InterPro" id="IPR006566">
    <property type="entry name" value="FBD"/>
</dbReference>
<evidence type="ECO:0000313" key="2">
    <source>
        <dbReference type="EMBL" id="KAK9276955.1"/>
    </source>
</evidence>
<dbReference type="Pfam" id="PF24758">
    <property type="entry name" value="LRR_At5g56370"/>
    <property type="match status" value="1"/>
</dbReference>
<keyword evidence="3" id="KW-1185">Reference proteome</keyword>
<sequence length="439" mass="50731">MMTRGRKRRAGGSATLDIISELPENIIECILGRLPIRDAVRMSALSRKWRYKWSTLPQLLFDYRFFLDTAADKPLFPTFKFEKSMSIVSKILLLHSGPILKCFLKIPSFRNVAADIDQWQLYLSRNDIKELTLDNISYGDQKLLFCNIFSCQGLTHLKLRFCGFKPPPSFKGFQNLISLELYLITFSNTTLETIISNSPLLERLKLVSCSGIDHLIIHALNLKNIAVRHNVFKSICFEHTPNLTEVSVSTFGIVEIFWCGKITNLVQLLGGLPKIQKLSLEERCLEFLAAGGVPDRLPTPANQLKILSLRFIDFNDFDLISLPLCLIRSSPNLQEIEIWFLAYQSFPVQPALNFWELQDCSEYTLEQLRIVKIKFVFGSRPELELIKILLARSPLLERVFIERNFYIGEDEESHMRRELMRYRRASPTAEIIYLEPEEE</sequence>
<organism evidence="2 3">
    <name type="scientific">Liquidambar formosana</name>
    <name type="common">Formosan gum</name>
    <dbReference type="NCBI Taxonomy" id="63359"/>
    <lineage>
        <taxon>Eukaryota</taxon>
        <taxon>Viridiplantae</taxon>
        <taxon>Streptophyta</taxon>
        <taxon>Embryophyta</taxon>
        <taxon>Tracheophyta</taxon>
        <taxon>Spermatophyta</taxon>
        <taxon>Magnoliopsida</taxon>
        <taxon>eudicotyledons</taxon>
        <taxon>Gunneridae</taxon>
        <taxon>Pentapetalae</taxon>
        <taxon>Saxifragales</taxon>
        <taxon>Altingiaceae</taxon>
        <taxon>Liquidambar</taxon>
    </lineage>
</organism>
<dbReference type="Gene3D" id="1.20.1280.50">
    <property type="match status" value="1"/>
</dbReference>
<evidence type="ECO:0000313" key="3">
    <source>
        <dbReference type="Proteomes" id="UP001415857"/>
    </source>
</evidence>
<dbReference type="Gene3D" id="3.80.10.10">
    <property type="entry name" value="Ribonuclease Inhibitor"/>
    <property type="match status" value="1"/>
</dbReference>
<dbReference type="SUPFAM" id="SSF81383">
    <property type="entry name" value="F-box domain"/>
    <property type="match status" value="1"/>
</dbReference>
<dbReference type="PANTHER" id="PTHR31639:SF312">
    <property type="entry name" value="CYCLIN-LIKE F-BOX"/>
    <property type="match status" value="1"/>
</dbReference>
<dbReference type="SUPFAM" id="SSF52047">
    <property type="entry name" value="RNI-like"/>
    <property type="match status" value="1"/>
</dbReference>
<reference evidence="2 3" key="1">
    <citation type="journal article" date="2024" name="Plant J.">
        <title>Genome sequences and population genomics reveal climatic adaptation and genomic divergence between two closely related sweetgum species.</title>
        <authorList>
            <person name="Xu W.Q."/>
            <person name="Ren C.Q."/>
            <person name="Zhang X.Y."/>
            <person name="Comes H.P."/>
            <person name="Liu X.H."/>
            <person name="Li Y.G."/>
            <person name="Kettle C.J."/>
            <person name="Jalonen R."/>
            <person name="Gaisberger H."/>
            <person name="Ma Y.Z."/>
            <person name="Qiu Y.X."/>
        </authorList>
    </citation>
    <scope>NUCLEOTIDE SEQUENCE [LARGE SCALE GENOMIC DNA]</scope>
    <source>
        <strain evidence="2">Hangzhou</strain>
    </source>
</reference>
<evidence type="ECO:0000259" key="1">
    <source>
        <dbReference type="PROSITE" id="PS50181"/>
    </source>
</evidence>
<gene>
    <name evidence="2" type="ORF">L1049_006494</name>
</gene>
<dbReference type="InterPro" id="IPR055411">
    <property type="entry name" value="LRR_FXL15/At3g58940/PEG3-like"/>
</dbReference>
<dbReference type="InterPro" id="IPR053781">
    <property type="entry name" value="F-box_AtFBL13-like"/>
</dbReference>
<accession>A0AAP0WUA4</accession>
<proteinExistence type="predicted"/>
<dbReference type="InterPro" id="IPR036047">
    <property type="entry name" value="F-box-like_dom_sf"/>
</dbReference>
<dbReference type="PROSITE" id="PS50181">
    <property type="entry name" value="FBOX"/>
    <property type="match status" value="1"/>
</dbReference>
<protein>
    <recommendedName>
        <fullName evidence="1">F-box domain-containing protein</fullName>
    </recommendedName>
</protein>
<dbReference type="SMART" id="SM00579">
    <property type="entry name" value="FBD"/>
    <property type="match status" value="1"/>
</dbReference>
<dbReference type="InterPro" id="IPR032675">
    <property type="entry name" value="LRR_dom_sf"/>
</dbReference>
<dbReference type="InterPro" id="IPR001810">
    <property type="entry name" value="F-box_dom"/>
</dbReference>
<dbReference type="CDD" id="cd22160">
    <property type="entry name" value="F-box_AtFBL13-like"/>
    <property type="match status" value="1"/>
</dbReference>
<dbReference type="EMBL" id="JBBPBK010000010">
    <property type="protein sequence ID" value="KAK9276955.1"/>
    <property type="molecule type" value="Genomic_DNA"/>
</dbReference>
<comment type="caution">
    <text evidence="2">The sequence shown here is derived from an EMBL/GenBank/DDBJ whole genome shotgun (WGS) entry which is preliminary data.</text>
</comment>
<dbReference type="PANTHER" id="PTHR31639">
    <property type="entry name" value="F-BOX PROTEIN-LIKE"/>
    <property type="match status" value="1"/>
</dbReference>
<name>A0AAP0WUA4_LIQFO</name>
<dbReference type="AlphaFoldDB" id="A0AAP0WUA4"/>
<dbReference type="Pfam" id="PF00646">
    <property type="entry name" value="F-box"/>
    <property type="match status" value="1"/>
</dbReference>